<evidence type="ECO:0000313" key="2">
    <source>
        <dbReference type="Proteomes" id="UP001162992"/>
    </source>
</evidence>
<organism evidence="1 2">
    <name type="scientific">Diphasiastrum complanatum</name>
    <name type="common">Issler's clubmoss</name>
    <name type="synonym">Lycopodium complanatum</name>
    <dbReference type="NCBI Taxonomy" id="34168"/>
    <lineage>
        <taxon>Eukaryota</taxon>
        <taxon>Viridiplantae</taxon>
        <taxon>Streptophyta</taxon>
        <taxon>Embryophyta</taxon>
        <taxon>Tracheophyta</taxon>
        <taxon>Lycopodiopsida</taxon>
        <taxon>Lycopodiales</taxon>
        <taxon>Lycopodiaceae</taxon>
        <taxon>Lycopodioideae</taxon>
        <taxon>Diphasiastrum</taxon>
    </lineage>
</organism>
<dbReference type="Proteomes" id="UP001162992">
    <property type="component" value="Chromosome 6"/>
</dbReference>
<gene>
    <name evidence="1" type="ORF">O6H91_06G088000</name>
</gene>
<name>A0ACC2DGF8_DIPCM</name>
<evidence type="ECO:0000313" key="1">
    <source>
        <dbReference type="EMBL" id="KAJ7553205.1"/>
    </source>
</evidence>
<comment type="caution">
    <text evidence="1">The sequence shown here is derived from an EMBL/GenBank/DDBJ whole genome shotgun (WGS) entry which is preliminary data.</text>
</comment>
<dbReference type="EMBL" id="CM055097">
    <property type="protein sequence ID" value="KAJ7553205.1"/>
    <property type="molecule type" value="Genomic_DNA"/>
</dbReference>
<accession>A0ACC2DGF8</accession>
<keyword evidence="2" id="KW-1185">Reference proteome</keyword>
<proteinExistence type="predicted"/>
<reference evidence="2" key="1">
    <citation type="journal article" date="2024" name="Proc. Natl. Acad. Sci. U.S.A.">
        <title>Extraordinary preservation of gene collinearity over three hundred million years revealed in homosporous lycophytes.</title>
        <authorList>
            <person name="Li C."/>
            <person name="Wickell D."/>
            <person name="Kuo L.Y."/>
            <person name="Chen X."/>
            <person name="Nie B."/>
            <person name="Liao X."/>
            <person name="Peng D."/>
            <person name="Ji J."/>
            <person name="Jenkins J."/>
            <person name="Williams M."/>
            <person name="Shu S."/>
            <person name="Plott C."/>
            <person name="Barry K."/>
            <person name="Rajasekar S."/>
            <person name="Grimwood J."/>
            <person name="Han X."/>
            <person name="Sun S."/>
            <person name="Hou Z."/>
            <person name="He W."/>
            <person name="Dai G."/>
            <person name="Sun C."/>
            <person name="Schmutz J."/>
            <person name="Leebens-Mack J.H."/>
            <person name="Li F.W."/>
            <person name="Wang L."/>
        </authorList>
    </citation>
    <scope>NUCLEOTIDE SEQUENCE [LARGE SCALE GENOMIC DNA]</scope>
    <source>
        <strain evidence="2">cv. PW_Plant_1</strain>
    </source>
</reference>
<protein>
    <submittedName>
        <fullName evidence="1">Uncharacterized protein</fullName>
    </submittedName>
</protein>
<sequence length="402" mass="45221">MPTSVALSQFSDNSDTDYQGSECEDCGEMPAVGSQRGDGSNMTQSRAARLSTKRKKLGEVDDEALYSEVIQTIHEGADLETLTLKHCKAYIRAHGMRLTGSKAILLARIKEHLELKAGGLEAKYPRSSFVICCKGDACCGDVVLFHQTVYNKYSIVTRRAQSPPLGKRLIAGRVVSESYGARKQQHTFTIEVLWSSGVCPLTPMTQLIVKGRNLYRHNIFRQCWTNEDERKKVIEEKHARGDVARDTRALAKEKYWYKNNYVHQAKMKKRKREISSQGNTKERHLFENGLVKDSSNKPTSKSPEVNAGQKRWKAKSRHKNGVQGAPTKKRFSEGNSVLKTMSLLRMVNIQSASKHHMRNPKLGSVQLICRSSHCSNYASHKCSKKMCKPCCRKSGSICARHS</sequence>